<dbReference type="GO" id="GO:0047734">
    <property type="term" value="F:CDP-glycerol diphosphatase activity"/>
    <property type="evidence" value="ECO:0007669"/>
    <property type="project" value="TreeGrafter"/>
</dbReference>
<feature type="domain" description="Calcineurin-like phosphoesterase" evidence="1">
    <location>
        <begin position="15"/>
        <end position="270"/>
    </location>
</feature>
<evidence type="ECO:0000313" key="3">
    <source>
        <dbReference type="Proteomes" id="UP001165082"/>
    </source>
</evidence>
<dbReference type="SUPFAM" id="SSF56300">
    <property type="entry name" value="Metallo-dependent phosphatases"/>
    <property type="match status" value="1"/>
</dbReference>
<accession>A0A9W7FEC4</accession>
<dbReference type="Proteomes" id="UP001165082">
    <property type="component" value="Unassembled WGS sequence"/>
</dbReference>
<evidence type="ECO:0000313" key="2">
    <source>
        <dbReference type="EMBL" id="GMI10732.1"/>
    </source>
</evidence>
<dbReference type="OrthoDB" id="9675250at2759"/>
<protein>
    <recommendedName>
        <fullName evidence="1">Calcineurin-like phosphoesterase domain-containing protein</fullName>
    </recommendedName>
</protein>
<dbReference type="EMBL" id="BRXZ01000389">
    <property type="protein sequence ID" value="GMI10732.1"/>
    <property type="molecule type" value="Genomic_DNA"/>
</dbReference>
<dbReference type="PANTHER" id="PTHR16509">
    <property type="match status" value="1"/>
</dbReference>
<name>A0A9W7FEC4_9STRA</name>
<evidence type="ECO:0000259" key="1">
    <source>
        <dbReference type="Pfam" id="PF00149"/>
    </source>
</evidence>
<dbReference type="Pfam" id="PF00149">
    <property type="entry name" value="Metallophos"/>
    <property type="match status" value="1"/>
</dbReference>
<sequence length="284" mass="30886">MSAPPPPPLPLLPLLRIGIIADVQHAPIDDGFSYSGTPRYYRHSLSAASSAARKFQEAECDFAIDLGDVIDGQCKNLPGGPGPVLDSISETLSEYKGEWFHTYGNHEMYCFDRQTIGERLGVPFVTEETGDLVAYYSVQKSGYRFVFLDNYDETVLSRSGPKAAAASSVLSSKNPNYASGSINSPYPSSGLNRRFVAFNGGVGPSQMSWLRSQLSLSRSLGESVVVSSHQPLHPSTTPPICLPFNYGEVLKLLREYSDVVVMTLAGHAHKGGYVESRGIHHIVD</sequence>
<dbReference type="PANTHER" id="PTHR16509:SF1">
    <property type="entry name" value="MANGANESE-DEPENDENT ADP-RIBOSE_CDP-ALCOHOL DIPHOSPHATASE"/>
    <property type="match status" value="1"/>
</dbReference>
<keyword evidence="3" id="KW-1185">Reference proteome</keyword>
<dbReference type="Gene3D" id="3.60.21.10">
    <property type="match status" value="1"/>
</dbReference>
<dbReference type="GO" id="GO:0047631">
    <property type="term" value="F:ADP-ribose diphosphatase activity"/>
    <property type="evidence" value="ECO:0007669"/>
    <property type="project" value="TreeGrafter"/>
</dbReference>
<reference evidence="2" key="1">
    <citation type="submission" date="2022-07" db="EMBL/GenBank/DDBJ databases">
        <title>Genome analysis of Parmales, a sister group of diatoms, reveals the evolutionary specialization of diatoms from phago-mixotrophs to photoautotrophs.</title>
        <authorList>
            <person name="Ban H."/>
            <person name="Sato S."/>
            <person name="Yoshikawa S."/>
            <person name="Kazumasa Y."/>
            <person name="Nakamura Y."/>
            <person name="Ichinomiya M."/>
            <person name="Saitoh K."/>
            <person name="Sato N."/>
            <person name="Blanc-Mathieu R."/>
            <person name="Endo H."/>
            <person name="Kuwata A."/>
            <person name="Ogata H."/>
        </authorList>
    </citation>
    <scope>NUCLEOTIDE SEQUENCE</scope>
</reference>
<gene>
    <name evidence="2" type="ORF">TrRE_jg5989</name>
</gene>
<dbReference type="AlphaFoldDB" id="A0A9W7FEC4"/>
<dbReference type="InterPro" id="IPR029052">
    <property type="entry name" value="Metallo-depent_PP-like"/>
</dbReference>
<comment type="caution">
    <text evidence="2">The sequence shown here is derived from an EMBL/GenBank/DDBJ whole genome shotgun (WGS) entry which is preliminary data.</text>
</comment>
<proteinExistence type="predicted"/>
<dbReference type="InterPro" id="IPR004843">
    <property type="entry name" value="Calcineurin-like_PHP"/>
</dbReference>
<organism evidence="2 3">
    <name type="scientific">Triparma retinervis</name>
    <dbReference type="NCBI Taxonomy" id="2557542"/>
    <lineage>
        <taxon>Eukaryota</taxon>
        <taxon>Sar</taxon>
        <taxon>Stramenopiles</taxon>
        <taxon>Ochrophyta</taxon>
        <taxon>Bolidophyceae</taxon>
        <taxon>Parmales</taxon>
        <taxon>Triparmaceae</taxon>
        <taxon>Triparma</taxon>
    </lineage>
</organism>
<dbReference type="GO" id="GO:0008663">
    <property type="term" value="F:2',3'-cyclic-nucleotide 2'-phosphodiesterase activity"/>
    <property type="evidence" value="ECO:0007669"/>
    <property type="project" value="TreeGrafter"/>
</dbReference>
<dbReference type="GO" id="GO:0030145">
    <property type="term" value="F:manganese ion binding"/>
    <property type="evidence" value="ECO:0007669"/>
    <property type="project" value="TreeGrafter"/>
</dbReference>